<dbReference type="PANTHER" id="PTHR21666:SF270">
    <property type="entry name" value="MUREIN HYDROLASE ACTIVATOR ENVC"/>
    <property type="match status" value="1"/>
</dbReference>
<evidence type="ECO:0000256" key="1">
    <source>
        <dbReference type="SAM" id="Coils"/>
    </source>
</evidence>
<dbReference type="InterPro" id="IPR011055">
    <property type="entry name" value="Dup_hybrid_motif"/>
</dbReference>
<gene>
    <name evidence="4" type="ORF">FHQ18_05190</name>
</gene>
<evidence type="ECO:0000313" key="4">
    <source>
        <dbReference type="EMBL" id="KAA0258554.1"/>
    </source>
</evidence>
<dbReference type="FunFam" id="2.70.70.10:FF:000006">
    <property type="entry name" value="M23 family peptidase"/>
    <property type="match status" value="1"/>
</dbReference>
<keyword evidence="5" id="KW-1185">Reference proteome</keyword>
<keyword evidence="1" id="KW-0175">Coiled coil</keyword>
<evidence type="ECO:0000259" key="3">
    <source>
        <dbReference type="Pfam" id="PF01551"/>
    </source>
</evidence>
<feature type="domain" description="M23ase beta-sheet core" evidence="3">
    <location>
        <begin position="206"/>
        <end position="300"/>
    </location>
</feature>
<accession>A0A5A8F599</accession>
<name>A0A5A8F599_9BACT</name>
<keyword evidence="2" id="KW-0812">Transmembrane</keyword>
<dbReference type="Pfam" id="PF01551">
    <property type="entry name" value="Peptidase_M23"/>
    <property type="match status" value="1"/>
</dbReference>
<feature type="transmembrane region" description="Helical" evidence="2">
    <location>
        <begin position="33"/>
        <end position="54"/>
    </location>
</feature>
<keyword evidence="2" id="KW-1133">Transmembrane helix</keyword>
<evidence type="ECO:0000313" key="5">
    <source>
        <dbReference type="Proteomes" id="UP000322876"/>
    </source>
</evidence>
<dbReference type="CDD" id="cd12797">
    <property type="entry name" value="M23_peptidase"/>
    <property type="match status" value="1"/>
</dbReference>
<proteinExistence type="predicted"/>
<protein>
    <submittedName>
        <fullName evidence="4">M23 family peptidase</fullName>
    </submittedName>
</protein>
<dbReference type="InterPro" id="IPR050570">
    <property type="entry name" value="Cell_wall_metabolism_enzyme"/>
</dbReference>
<dbReference type="Proteomes" id="UP000322876">
    <property type="component" value="Unassembled WGS sequence"/>
</dbReference>
<dbReference type="PANTHER" id="PTHR21666">
    <property type="entry name" value="PEPTIDASE-RELATED"/>
    <property type="match status" value="1"/>
</dbReference>
<dbReference type="InterPro" id="IPR016047">
    <property type="entry name" value="M23ase_b-sheet_dom"/>
</dbReference>
<feature type="coiled-coil region" evidence="1">
    <location>
        <begin position="71"/>
        <end position="115"/>
    </location>
</feature>
<dbReference type="EMBL" id="VFJB01000004">
    <property type="protein sequence ID" value="KAA0258554.1"/>
    <property type="molecule type" value="Genomic_DNA"/>
</dbReference>
<organism evidence="4 5">
    <name type="scientific">Deferribacter autotrophicus</name>
    <dbReference type="NCBI Taxonomy" id="500465"/>
    <lineage>
        <taxon>Bacteria</taxon>
        <taxon>Pseudomonadati</taxon>
        <taxon>Deferribacterota</taxon>
        <taxon>Deferribacteres</taxon>
        <taxon>Deferribacterales</taxon>
        <taxon>Deferribacteraceae</taxon>
        <taxon>Deferribacter</taxon>
    </lineage>
</organism>
<evidence type="ECO:0000256" key="2">
    <source>
        <dbReference type="SAM" id="Phobius"/>
    </source>
</evidence>
<dbReference type="Gene3D" id="2.70.70.10">
    <property type="entry name" value="Glucose Permease (Domain IIA)"/>
    <property type="match status" value="1"/>
</dbReference>
<dbReference type="GO" id="GO:0004222">
    <property type="term" value="F:metalloendopeptidase activity"/>
    <property type="evidence" value="ECO:0007669"/>
    <property type="project" value="TreeGrafter"/>
</dbReference>
<sequence length="311" mass="35366">MNMSKNNKKLTILVFDESQLREIKSLSIKKKTIKIAIISLISIFFITIVSLFLLSKLYSERKQMLSYKSENELLKIRLTEYAKKVNEIESKLVYLENLEKQVRELAQFNDEKNKKLAIGGKEIDILREYSAVAERKETEFFNDLNNILLSLSSEIEKKQNSLSELINFLEEQRLMMLSTPSVWPVRGWISSKFGYRLSPFTGKRVFHEGIDIAARYGAPVRATAKGIVIYAGYKPGYGKLVTIDHGFGYVTRYAHNSKILVKVGQRVEKGDIIAKVGSSGHSTGPHVHYEVLVNGIPVNPIEFINEASNDQ</sequence>
<keyword evidence="2" id="KW-0472">Membrane</keyword>
<dbReference type="SUPFAM" id="SSF51261">
    <property type="entry name" value="Duplicated hybrid motif"/>
    <property type="match status" value="1"/>
</dbReference>
<dbReference type="AlphaFoldDB" id="A0A5A8F599"/>
<comment type="caution">
    <text evidence="4">The sequence shown here is derived from an EMBL/GenBank/DDBJ whole genome shotgun (WGS) entry which is preliminary data.</text>
</comment>
<dbReference type="OrthoDB" id="5623881at2"/>
<reference evidence="4 5" key="1">
    <citation type="submission" date="2019-06" db="EMBL/GenBank/DDBJ databases">
        <title>Genomic insights into carbon and energy metabolism of Deferribacter autotrophicus revealed new metabolic traits in the phylum Deferribacteres.</title>
        <authorList>
            <person name="Slobodkin A.I."/>
            <person name="Slobodkina G.B."/>
            <person name="Allioux M."/>
            <person name="Alain K."/>
            <person name="Jebbar M."/>
            <person name="Shadrin V."/>
            <person name="Kublanov I.V."/>
            <person name="Toshchakov S.V."/>
            <person name="Bonch-Osmolovskaya E.A."/>
        </authorList>
    </citation>
    <scope>NUCLEOTIDE SEQUENCE [LARGE SCALE GENOMIC DNA]</scope>
    <source>
        <strain evidence="4 5">SL50</strain>
    </source>
</reference>